<dbReference type="Proteomes" id="UP001645859">
    <property type="component" value="Unassembled WGS sequence"/>
</dbReference>
<keyword evidence="5" id="KW-0029">Amino-acid transport</keyword>
<dbReference type="Pfam" id="PF00528">
    <property type="entry name" value="BPD_transp_1"/>
    <property type="match status" value="1"/>
</dbReference>
<comment type="subcellular location">
    <subcellularLocation>
        <location evidence="1 8">Cell membrane</location>
        <topology evidence="1 8">Multi-pass membrane protein</topology>
    </subcellularLocation>
</comment>
<organism evidence="10 11">
    <name type="scientific">Leucobacter chromiireducens subsp. solipictus</name>
    <dbReference type="NCBI Taxonomy" id="398235"/>
    <lineage>
        <taxon>Bacteria</taxon>
        <taxon>Bacillati</taxon>
        <taxon>Actinomycetota</taxon>
        <taxon>Actinomycetes</taxon>
        <taxon>Micrococcales</taxon>
        <taxon>Microbacteriaceae</taxon>
        <taxon>Leucobacter</taxon>
    </lineage>
</organism>
<dbReference type="CDD" id="cd06261">
    <property type="entry name" value="TM_PBP2"/>
    <property type="match status" value="1"/>
</dbReference>
<evidence type="ECO:0000259" key="9">
    <source>
        <dbReference type="PROSITE" id="PS50928"/>
    </source>
</evidence>
<dbReference type="Gene3D" id="1.10.3720.10">
    <property type="entry name" value="MetI-like"/>
    <property type="match status" value="1"/>
</dbReference>
<keyword evidence="6 8" id="KW-1133">Transmembrane helix</keyword>
<gene>
    <name evidence="10" type="ORF">D3230_07385</name>
</gene>
<feature type="transmembrane region" description="Helical" evidence="8">
    <location>
        <begin position="113"/>
        <end position="134"/>
    </location>
</feature>
<dbReference type="InterPro" id="IPR043429">
    <property type="entry name" value="ArtM/GltK/GlnP/TcyL/YhdX-like"/>
</dbReference>
<dbReference type="InterPro" id="IPR010065">
    <property type="entry name" value="AA_ABC_transptr_permease_3TM"/>
</dbReference>
<evidence type="ECO:0000256" key="1">
    <source>
        <dbReference type="ARBA" id="ARBA00004651"/>
    </source>
</evidence>
<feature type="transmembrane region" description="Helical" evidence="8">
    <location>
        <begin position="250"/>
        <end position="274"/>
    </location>
</feature>
<evidence type="ECO:0000256" key="5">
    <source>
        <dbReference type="ARBA" id="ARBA00022970"/>
    </source>
</evidence>
<dbReference type="InterPro" id="IPR000515">
    <property type="entry name" value="MetI-like"/>
</dbReference>
<feature type="transmembrane region" description="Helical" evidence="8">
    <location>
        <begin position="24"/>
        <end position="42"/>
    </location>
</feature>
<keyword evidence="7 8" id="KW-0472">Membrane</keyword>
<evidence type="ECO:0000256" key="6">
    <source>
        <dbReference type="ARBA" id="ARBA00022989"/>
    </source>
</evidence>
<dbReference type="InterPro" id="IPR035906">
    <property type="entry name" value="MetI-like_sf"/>
</dbReference>
<dbReference type="PANTHER" id="PTHR30614">
    <property type="entry name" value="MEMBRANE COMPONENT OF AMINO ACID ABC TRANSPORTER"/>
    <property type="match status" value="1"/>
</dbReference>
<dbReference type="RefSeq" id="WP_202344380.1">
    <property type="nucleotide sequence ID" value="NZ_BAAAPI010000013.1"/>
</dbReference>
<dbReference type="EMBL" id="QYAC01000003">
    <property type="protein sequence ID" value="MBL3679120.1"/>
    <property type="molecule type" value="Genomic_DNA"/>
</dbReference>
<keyword evidence="3" id="KW-1003">Cell membrane</keyword>
<reference evidence="10 11" key="1">
    <citation type="submission" date="2018-09" db="EMBL/GenBank/DDBJ databases">
        <title>Comparative genomics of Leucobacter spp.</title>
        <authorList>
            <person name="Reis A.C."/>
            <person name="Kolvenbach B.A."/>
            <person name="Corvini P.F.X."/>
            <person name="Nunes O.C."/>
        </authorList>
    </citation>
    <scope>NUCLEOTIDE SEQUENCE [LARGE SCALE GENOMIC DNA]</scope>
    <source>
        <strain evidence="10 11">TAN 31504</strain>
    </source>
</reference>
<sequence>MNAAAPATPREALTVVESRHSGRWIAVIVIAILAIATVYTIFTNPRFQWEVVGKYMFNPSILSGLGRTLMLTVISMTIGILLGIVLAVARLSPNKIISGAAWMYSWFFRGTPLLVQLLLWFFLSALFPVVALGVPFGPEIFAIDTNSLITPFSAAILGLALNEAAYMSEIVRAGLLSVPKGQTEAAEAIGMTRLQTMSRVILPQAMRIIIPPTGNETIGMLKNTALVLVIGYADLLTSASLIYARTFETIPLLIVAAIWYLFITAILSVIQYYIERHYSKGFQAGRVQRERKVKLDTVTRPVDIGELIVDDESVQHVGRMS</sequence>
<dbReference type="PANTHER" id="PTHR30614:SF0">
    <property type="entry name" value="L-CYSTINE TRANSPORT SYSTEM PERMEASE PROTEIN TCYL"/>
    <property type="match status" value="1"/>
</dbReference>
<keyword evidence="11" id="KW-1185">Reference proteome</keyword>
<feature type="transmembrane region" description="Helical" evidence="8">
    <location>
        <begin position="225"/>
        <end position="244"/>
    </location>
</feature>
<evidence type="ECO:0000256" key="2">
    <source>
        <dbReference type="ARBA" id="ARBA00022448"/>
    </source>
</evidence>
<comment type="caution">
    <text evidence="10">The sequence shown here is derived from an EMBL/GenBank/DDBJ whole genome shotgun (WGS) entry which is preliminary data.</text>
</comment>
<feature type="transmembrane region" description="Helical" evidence="8">
    <location>
        <begin position="69"/>
        <end position="92"/>
    </location>
</feature>
<evidence type="ECO:0000256" key="8">
    <source>
        <dbReference type="RuleBase" id="RU363032"/>
    </source>
</evidence>
<evidence type="ECO:0000256" key="4">
    <source>
        <dbReference type="ARBA" id="ARBA00022692"/>
    </source>
</evidence>
<proteinExistence type="inferred from homology"/>
<evidence type="ECO:0000313" key="11">
    <source>
        <dbReference type="Proteomes" id="UP001645859"/>
    </source>
</evidence>
<accession>A0ABS1SEY9</accession>
<protein>
    <submittedName>
        <fullName evidence="10">Amino acid ABC transporter permease</fullName>
    </submittedName>
</protein>
<evidence type="ECO:0000313" key="10">
    <source>
        <dbReference type="EMBL" id="MBL3679120.1"/>
    </source>
</evidence>
<keyword evidence="4 8" id="KW-0812">Transmembrane</keyword>
<feature type="transmembrane region" description="Helical" evidence="8">
    <location>
        <begin position="140"/>
        <end position="162"/>
    </location>
</feature>
<dbReference type="NCBIfam" id="TIGR01726">
    <property type="entry name" value="HEQRo_perm_3TM"/>
    <property type="match status" value="1"/>
</dbReference>
<keyword evidence="2 8" id="KW-0813">Transport</keyword>
<evidence type="ECO:0000256" key="3">
    <source>
        <dbReference type="ARBA" id="ARBA00022475"/>
    </source>
</evidence>
<comment type="similarity">
    <text evidence="8">Belongs to the binding-protein-dependent transport system permease family.</text>
</comment>
<dbReference type="PROSITE" id="PS50928">
    <property type="entry name" value="ABC_TM1"/>
    <property type="match status" value="1"/>
</dbReference>
<feature type="domain" description="ABC transmembrane type-1" evidence="9">
    <location>
        <begin position="65"/>
        <end position="271"/>
    </location>
</feature>
<name>A0ABS1SEY9_9MICO</name>
<dbReference type="SUPFAM" id="SSF161098">
    <property type="entry name" value="MetI-like"/>
    <property type="match status" value="1"/>
</dbReference>
<evidence type="ECO:0000256" key="7">
    <source>
        <dbReference type="ARBA" id="ARBA00023136"/>
    </source>
</evidence>